<organism evidence="1 2">
    <name type="scientific">Candidatus Entotheonella gemina</name>
    <dbReference type="NCBI Taxonomy" id="1429439"/>
    <lineage>
        <taxon>Bacteria</taxon>
        <taxon>Pseudomonadati</taxon>
        <taxon>Nitrospinota/Tectimicrobiota group</taxon>
        <taxon>Candidatus Tectimicrobiota</taxon>
        <taxon>Candidatus Entotheonellia</taxon>
        <taxon>Candidatus Entotheonellales</taxon>
        <taxon>Candidatus Entotheonellaceae</taxon>
        <taxon>Candidatus Entotheonella</taxon>
    </lineage>
</organism>
<dbReference type="NCBIfam" id="TIGR03694">
    <property type="entry name" value="exosort_acyl"/>
    <property type="match status" value="1"/>
</dbReference>
<dbReference type="EMBL" id="AZHX01000707">
    <property type="protein sequence ID" value="ETX06394.1"/>
    <property type="molecule type" value="Genomic_DNA"/>
</dbReference>
<evidence type="ECO:0008006" key="3">
    <source>
        <dbReference type="Google" id="ProtNLM"/>
    </source>
</evidence>
<dbReference type="InterPro" id="IPR016181">
    <property type="entry name" value="Acyl_CoA_acyltransferase"/>
</dbReference>
<sequence length="230" mass="26778">TQQDVYRIRYNVYCQEFKYEPAECFPHREESDDFDQQSLHCLITHKPSRTPAGCVRLVSPTSQRNELPFEKYCSDSLDQAFIGQLELDRHTVCEVSRLAVDGAFRRRAGEGAPRYRDMAGLGYTKQERRAVALLSVACVLSATATTALTTRTNVFAMMEPSLPKLLQRFGLYFQRAGRDMDYHGWRAPYFISCEWVLESMRADLRELYEAIFDKLKQDFPVDYRHFPKFI</sequence>
<keyword evidence="2" id="KW-1185">Reference proteome</keyword>
<evidence type="ECO:0000313" key="1">
    <source>
        <dbReference type="EMBL" id="ETX06394.1"/>
    </source>
</evidence>
<name>W4M7S5_9BACT</name>
<proteinExistence type="predicted"/>
<dbReference type="Gene3D" id="3.40.630.30">
    <property type="match status" value="1"/>
</dbReference>
<dbReference type="Proteomes" id="UP000019140">
    <property type="component" value="Unassembled WGS sequence"/>
</dbReference>
<feature type="non-terminal residue" evidence="1">
    <location>
        <position position="1"/>
    </location>
</feature>
<evidence type="ECO:0000313" key="2">
    <source>
        <dbReference type="Proteomes" id="UP000019140"/>
    </source>
</evidence>
<comment type="caution">
    <text evidence="1">The sequence shown here is derived from an EMBL/GenBank/DDBJ whole genome shotgun (WGS) entry which is preliminary data.</text>
</comment>
<accession>W4M7S5</accession>
<dbReference type="Pfam" id="PF13444">
    <property type="entry name" value="Acetyltransf_5"/>
    <property type="match status" value="1"/>
</dbReference>
<protein>
    <recommendedName>
        <fullName evidence="3">PEP-CTERM/exosortase system-associated acyltransferase</fullName>
    </recommendedName>
</protein>
<dbReference type="InterPro" id="IPR022484">
    <property type="entry name" value="PEP-CTERM/exosrtase_acylTfrase"/>
</dbReference>
<dbReference type="SUPFAM" id="SSF55729">
    <property type="entry name" value="Acyl-CoA N-acyltransferases (Nat)"/>
    <property type="match status" value="1"/>
</dbReference>
<dbReference type="HOGENOM" id="CLU_1202015_0_0_7"/>
<gene>
    <name evidence="1" type="ORF">ETSY2_17370</name>
</gene>
<dbReference type="AlphaFoldDB" id="W4M7S5"/>
<reference evidence="1 2" key="1">
    <citation type="journal article" date="2014" name="Nature">
        <title>An environmental bacterial taxon with a large and distinct metabolic repertoire.</title>
        <authorList>
            <person name="Wilson M.C."/>
            <person name="Mori T."/>
            <person name="Ruckert C."/>
            <person name="Uria A.R."/>
            <person name="Helf M.J."/>
            <person name="Takada K."/>
            <person name="Gernert C."/>
            <person name="Steffens U.A."/>
            <person name="Heycke N."/>
            <person name="Schmitt S."/>
            <person name="Rinke C."/>
            <person name="Helfrich E.J."/>
            <person name="Brachmann A.O."/>
            <person name="Gurgui C."/>
            <person name="Wakimoto T."/>
            <person name="Kracht M."/>
            <person name="Crusemann M."/>
            <person name="Hentschel U."/>
            <person name="Abe I."/>
            <person name="Matsunaga S."/>
            <person name="Kalinowski J."/>
            <person name="Takeyama H."/>
            <person name="Piel J."/>
        </authorList>
    </citation>
    <scope>NUCLEOTIDE SEQUENCE [LARGE SCALE GENOMIC DNA]</scope>
    <source>
        <strain evidence="2">TSY2</strain>
    </source>
</reference>